<accession>A0A2X4U5C0</accession>
<protein>
    <submittedName>
        <fullName evidence="2">Caratenoid biosynthesis protein</fullName>
    </submittedName>
</protein>
<dbReference type="STRING" id="1219011.GCA_001895045_02461"/>
<feature type="transmembrane region" description="Helical" evidence="1">
    <location>
        <begin position="132"/>
        <end position="149"/>
    </location>
</feature>
<evidence type="ECO:0000313" key="2">
    <source>
        <dbReference type="EMBL" id="SQI34383.1"/>
    </source>
</evidence>
<organism evidence="2 3">
    <name type="scientific">Rhodococcus coprophilus</name>
    <dbReference type="NCBI Taxonomy" id="38310"/>
    <lineage>
        <taxon>Bacteria</taxon>
        <taxon>Bacillati</taxon>
        <taxon>Actinomycetota</taxon>
        <taxon>Actinomycetes</taxon>
        <taxon>Mycobacteriales</taxon>
        <taxon>Nocardiaceae</taxon>
        <taxon>Rhodococcus</taxon>
    </lineage>
</organism>
<feature type="transmembrane region" description="Helical" evidence="1">
    <location>
        <begin position="100"/>
        <end position="120"/>
    </location>
</feature>
<keyword evidence="1" id="KW-1133">Transmembrane helix</keyword>
<proteinExistence type="predicted"/>
<feature type="transmembrane region" description="Helical" evidence="1">
    <location>
        <begin position="213"/>
        <end position="233"/>
    </location>
</feature>
<dbReference type="Proteomes" id="UP000249091">
    <property type="component" value="Chromosome 1"/>
</dbReference>
<dbReference type="RefSeq" id="WP_072700905.1">
    <property type="nucleotide sequence ID" value="NZ_JAFBBL010000001.1"/>
</dbReference>
<dbReference type="EMBL" id="LS483468">
    <property type="protein sequence ID" value="SQI34383.1"/>
    <property type="molecule type" value="Genomic_DNA"/>
</dbReference>
<feature type="transmembrane region" description="Helical" evidence="1">
    <location>
        <begin position="30"/>
        <end position="49"/>
    </location>
</feature>
<keyword evidence="3" id="KW-1185">Reference proteome</keyword>
<keyword evidence="1" id="KW-0812">Transmembrane</keyword>
<feature type="transmembrane region" description="Helical" evidence="1">
    <location>
        <begin position="239"/>
        <end position="262"/>
    </location>
</feature>
<evidence type="ECO:0000313" key="3">
    <source>
        <dbReference type="Proteomes" id="UP000249091"/>
    </source>
</evidence>
<dbReference type="Pfam" id="PF04240">
    <property type="entry name" value="Caroten_synth"/>
    <property type="match status" value="1"/>
</dbReference>
<dbReference type="InterPro" id="IPR007354">
    <property type="entry name" value="CruF-like"/>
</dbReference>
<name>A0A2X4U5C0_9NOCA</name>
<sequence>MTRVVWAIVAGAVLAQIAYPLASDASRDVVTVAVVLLLTAASLVHAAITRGPLWTVVLFASTAGLGLLSEVIGTATGFPFGSYFYATGRLGPEIVGVPAVVPLAWTAGFYPIWCAATFVLRRAGISGERRAFGRVLMVAVGMVGWDLYLDSQMVTDGQWTWTSGNAGLPGIPSIPYTNYLGWFAVALLMAIVVDRVGGLTESRRPRGRSMSDAAPLVLFLWTWLGSGFAHAFLLEGDEMRFSAVYGFCVMGVVGFPLVALWIRQPGKVTVKT</sequence>
<gene>
    <name evidence="2" type="ORF">NCTC10994_02752</name>
</gene>
<evidence type="ECO:0000256" key="1">
    <source>
        <dbReference type="SAM" id="Phobius"/>
    </source>
</evidence>
<dbReference type="AlphaFoldDB" id="A0A2X4U5C0"/>
<dbReference type="KEGG" id="rcr:NCTC10994_02752"/>
<reference evidence="2 3" key="1">
    <citation type="submission" date="2018-06" db="EMBL/GenBank/DDBJ databases">
        <authorList>
            <consortium name="Pathogen Informatics"/>
            <person name="Doyle S."/>
        </authorList>
    </citation>
    <scope>NUCLEOTIDE SEQUENCE [LARGE SCALE GENOMIC DNA]</scope>
    <source>
        <strain evidence="2 3">NCTC10994</strain>
    </source>
</reference>
<feature type="transmembrane region" description="Helical" evidence="1">
    <location>
        <begin position="56"/>
        <end position="80"/>
    </location>
</feature>
<feature type="transmembrane region" description="Helical" evidence="1">
    <location>
        <begin position="176"/>
        <end position="193"/>
    </location>
</feature>
<dbReference type="PANTHER" id="PTHR39419:SF1">
    <property type="entry name" value="SLL0814 PROTEIN"/>
    <property type="match status" value="1"/>
</dbReference>
<dbReference type="PANTHER" id="PTHR39419">
    <property type="entry name" value="SLL0814 PROTEIN"/>
    <property type="match status" value="1"/>
</dbReference>
<keyword evidence="1" id="KW-0472">Membrane</keyword>